<dbReference type="GO" id="GO:0005576">
    <property type="term" value="C:extracellular region"/>
    <property type="evidence" value="ECO:0007669"/>
    <property type="project" value="UniProtKB-SubCell"/>
</dbReference>
<dbReference type="Pfam" id="PF17766">
    <property type="entry name" value="fn3_6"/>
    <property type="match status" value="1"/>
</dbReference>
<dbReference type="AlphaFoldDB" id="A0A067JWY0"/>
<name>A0A067JWY0_JATCU</name>
<evidence type="ECO:0000256" key="5">
    <source>
        <dbReference type="ARBA" id="ARBA00022729"/>
    </source>
</evidence>
<gene>
    <name evidence="16" type="ORF">JCGZ_21014</name>
</gene>
<dbReference type="InterPro" id="IPR023827">
    <property type="entry name" value="Peptidase_S8_Asp-AS"/>
</dbReference>
<feature type="domain" description="Inhibitor I9" evidence="14">
    <location>
        <begin position="31"/>
        <end position="105"/>
    </location>
</feature>
<keyword evidence="8" id="KW-0325">Glycoprotein</keyword>
<keyword evidence="4 10" id="KW-0645">Protease</keyword>
<evidence type="ECO:0000313" key="17">
    <source>
        <dbReference type="Proteomes" id="UP000027138"/>
    </source>
</evidence>
<feature type="signal peptide" evidence="12">
    <location>
        <begin position="1"/>
        <end position="25"/>
    </location>
</feature>
<dbReference type="Pfam" id="PF00082">
    <property type="entry name" value="Peptidase_S8"/>
    <property type="match status" value="1"/>
</dbReference>
<dbReference type="MEROPS" id="S08.092"/>
<dbReference type="PANTHER" id="PTHR10795">
    <property type="entry name" value="PROPROTEIN CONVERTASE SUBTILISIN/KEXIN"/>
    <property type="match status" value="1"/>
</dbReference>
<dbReference type="InterPro" id="IPR036852">
    <property type="entry name" value="Peptidase_S8/S53_dom_sf"/>
</dbReference>
<feature type="domain" description="Subtilisin-like protease fibronectin type-III" evidence="15">
    <location>
        <begin position="645"/>
        <end position="744"/>
    </location>
</feature>
<evidence type="ECO:0000256" key="8">
    <source>
        <dbReference type="ARBA" id="ARBA00023180"/>
    </source>
</evidence>
<dbReference type="PROSITE" id="PS00136">
    <property type="entry name" value="SUBTILASE_ASP"/>
    <property type="match status" value="1"/>
</dbReference>
<dbReference type="Pfam" id="PF05922">
    <property type="entry name" value="Inhibitor_I9"/>
    <property type="match status" value="1"/>
</dbReference>
<feature type="active site" description="Charge relay system" evidence="9 10">
    <location>
        <position position="206"/>
    </location>
</feature>
<keyword evidence="3" id="KW-0964">Secreted</keyword>
<feature type="active site" description="Charge relay system" evidence="9 10">
    <location>
        <position position="140"/>
    </location>
</feature>
<evidence type="ECO:0000259" key="15">
    <source>
        <dbReference type="Pfam" id="PF17766"/>
    </source>
</evidence>
<dbReference type="Gene3D" id="2.60.40.2310">
    <property type="match status" value="1"/>
</dbReference>
<reference evidence="16 17" key="1">
    <citation type="journal article" date="2014" name="PLoS ONE">
        <title>Global Analysis of Gene Expression Profiles in Physic Nut (Jatropha curcas L.) Seedlings Exposed to Salt Stress.</title>
        <authorList>
            <person name="Zhang L."/>
            <person name="Zhang C."/>
            <person name="Wu P."/>
            <person name="Chen Y."/>
            <person name="Li M."/>
            <person name="Jiang H."/>
            <person name="Wu G."/>
        </authorList>
    </citation>
    <scope>NUCLEOTIDE SEQUENCE [LARGE SCALE GENOMIC DNA]</scope>
    <source>
        <strain evidence="17">cv. GZQX0401</strain>
        <tissue evidence="16">Young leaves</tissue>
    </source>
</reference>
<evidence type="ECO:0000256" key="9">
    <source>
        <dbReference type="PIRSR" id="PIRSR615500-1"/>
    </source>
</evidence>
<keyword evidence="5 12" id="KW-0732">Signal</keyword>
<dbReference type="SUPFAM" id="SSF52743">
    <property type="entry name" value="Subtilisin-like"/>
    <property type="match status" value="1"/>
</dbReference>
<dbReference type="Gene3D" id="3.40.50.200">
    <property type="entry name" value="Peptidase S8/S53 domain"/>
    <property type="match status" value="1"/>
</dbReference>
<dbReference type="CDD" id="cd02120">
    <property type="entry name" value="PA_subtilisin_like"/>
    <property type="match status" value="1"/>
</dbReference>
<dbReference type="InterPro" id="IPR034197">
    <property type="entry name" value="Peptidases_S8_3"/>
</dbReference>
<evidence type="ECO:0000256" key="6">
    <source>
        <dbReference type="ARBA" id="ARBA00022801"/>
    </source>
</evidence>
<keyword evidence="17" id="KW-1185">Reference proteome</keyword>
<sequence>MEIAHTLTQLLFLLYLASSLVLVYSGSERKSYIVYMGDMPEASTSVADHHHSLLLSTIRDESIAKESKIHSYGKSFNGFVANLLPHEVEKLLEEDSVVSVFENTKNNKLHTTRSWDFLGMTQTVKRIARMESNIIVGVLDSGIDVDSPSFSDKGFGPAPARWKGKCVTGGNFTACNNKVIGAKYYNLHNIDFGSDGEQSAADYSGHGTHTSSILAGNSVQGASLYGIAKGTARGGVPSARIAMYKVSWGEEGGSTDMDILAAFDDAIANGVDIISVSIGGERIRNYFEDPIAIGSFHAMKRGILTSCSAGNWGPEPSTVINVAPWILTVAASTIDRKFKTPFKLGNGMKAEGVSINTFSPRKKMYPLTNGAHATNVTMGFYGNISACASGTLGKDKVQGKIVYCLLREGYHPDYTVKELKGAGIIMSIDKQEGGTYKSLVAATIVNVKKGHDIDLYINTTKNPQAMIYKTRTVKARAPALATFSGRGPQVLNLNILKPDLVAPGVDILAASSKLTSVTGETIDNRHAPFNIMTGTSMACPHASAAAVYVKTFHPDWSPAAIKSALMSTATPLTIRDKDTDLSSGSGQINPRSAVHPGLIYDISMSSYLSFLCKEGYNSTTIGILIGGKRRYNCTNFRPAQGTDGLNYPSMHKQLESVNSSISAVFYRTVTNVAYGSSVYKAIVTAEKGLSVKVVPETLTFTKRHQKQNFMVIVKGGVMRNGIQTLSALLEWNDTRHSVRSPIVIYRPSS</sequence>
<dbReference type="InterPro" id="IPR000209">
    <property type="entry name" value="Peptidase_S8/S53_dom"/>
</dbReference>
<evidence type="ECO:0000313" key="16">
    <source>
        <dbReference type="EMBL" id="KDP27283.1"/>
    </source>
</evidence>
<proteinExistence type="inferred from homology"/>
<evidence type="ECO:0000256" key="4">
    <source>
        <dbReference type="ARBA" id="ARBA00022670"/>
    </source>
</evidence>
<dbReference type="Gene3D" id="3.50.30.30">
    <property type="match status" value="1"/>
</dbReference>
<evidence type="ECO:0000256" key="11">
    <source>
        <dbReference type="RuleBase" id="RU003355"/>
    </source>
</evidence>
<dbReference type="InterPro" id="IPR041469">
    <property type="entry name" value="Subtilisin-like_FN3"/>
</dbReference>
<dbReference type="InterPro" id="IPR037045">
    <property type="entry name" value="S8pro/Inhibitor_I9_sf"/>
</dbReference>
<dbReference type="GO" id="GO:0006508">
    <property type="term" value="P:proteolysis"/>
    <property type="evidence" value="ECO:0007669"/>
    <property type="project" value="UniProtKB-KW"/>
</dbReference>
<keyword evidence="7 10" id="KW-0720">Serine protease</keyword>
<dbReference type="GO" id="GO:0004252">
    <property type="term" value="F:serine-type endopeptidase activity"/>
    <property type="evidence" value="ECO:0007669"/>
    <property type="project" value="UniProtKB-UniRule"/>
</dbReference>
<dbReference type="OrthoDB" id="206201at2759"/>
<comment type="similarity">
    <text evidence="2 10 11">Belongs to the peptidase S8 family.</text>
</comment>
<organism evidence="16 17">
    <name type="scientific">Jatropha curcas</name>
    <name type="common">Barbados nut</name>
    <dbReference type="NCBI Taxonomy" id="180498"/>
    <lineage>
        <taxon>Eukaryota</taxon>
        <taxon>Viridiplantae</taxon>
        <taxon>Streptophyta</taxon>
        <taxon>Embryophyta</taxon>
        <taxon>Tracheophyta</taxon>
        <taxon>Spermatophyta</taxon>
        <taxon>Magnoliopsida</taxon>
        <taxon>eudicotyledons</taxon>
        <taxon>Gunneridae</taxon>
        <taxon>Pentapetalae</taxon>
        <taxon>rosids</taxon>
        <taxon>fabids</taxon>
        <taxon>Malpighiales</taxon>
        <taxon>Euphorbiaceae</taxon>
        <taxon>Crotonoideae</taxon>
        <taxon>Jatropheae</taxon>
        <taxon>Jatropha</taxon>
    </lineage>
</organism>
<evidence type="ECO:0000256" key="10">
    <source>
        <dbReference type="PROSITE-ProRule" id="PRU01240"/>
    </source>
</evidence>
<dbReference type="PROSITE" id="PS00138">
    <property type="entry name" value="SUBTILASE_SER"/>
    <property type="match status" value="1"/>
</dbReference>
<dbReference type="Gene3D" id="3.30.70.80">
    <property type="entry name" value="Peptidase S8 propeptide/proteinase inhibitor I9"/>
    <property type="match status" value="1"/>
</dbReference>
<dbReference type="InterPro" id="IPR023828">
    <property type="entry name" value="Peptidase_S8_Ser-AS"/>
</dbReference>
<dbReference type="InterPro" id="IPR010259">
    <property type="entry name" value="S8pro/Inhibitor_I9"/>
</dbReference>
<evidence type="ECO:0000256" key="2">
    <source>
        <dbReference type="ARBA" id="ARBA00011073"/>
    </source>
</evidence>
<keyword evidence="6 10" id="KW-0378">Hydrolase</keyword>
<protein>
    <submittedName>
        <fullName evidence="16">Uncharacterized protein</fullName>
    </submittedName>
</protein>
<feature type="active site" description="Charge relay system" evidence="9 10">
    <location>
        <position position="536"/>
    </location>
</feature>
<dbReference type="EMBL" id="KK914861">
    <property type="protein sequence ID" value="KDP27283.1"/>
    <property type="molecule type" value="Genomic_DNA"/>
</dbReference>
<evidence type="ECO:0000259" key="14">
    <source>
        <dbReference type="Pfam" id="PF05922"/>
    </source>
</evidence>
<comment type="subcellular location">
    <subcellularLocation>
        <location evidence="1">Secreted</location>
    </subcellularLocation>
</comment>
<dbReference type="InterPro" id="IPR015500">
    <property type="entry name" value="Peptidase_S8_subtilisin-rel"/>
</dbReference>
<evidence type="ECO:0000256" key="1">
    <source>
        <dbReference type="ARBA" id="ARBA00004613"/>
    </source>
</evidence>
<accession>A0A067JWY0</accession>
<dbReference type="InterPro" id="IPR045051">
    <property type="entry name" value="SBT"/>
</dbReference>
<feature type="chain" id="PRO_5001642303" evidence="12">
    <location>
        <begin position="26"/>
        <end position="749"/>
    </location>
</feature>
<dbReference type="Proteomes" id="UP000027138">
    <property type="component" value="Unassembled WGS sequence"/>
</dbReference>
<evidence type="ECO:0000256" key="12">
    <source>
        <dbReference type="SAM" id="SignalP"/>
    </source>
</evidence>
<dbReference type="PRINTS" id="PR00723">
    <property type="entry name" value="SUBTILISIN"/>
</dbReference>
<dbReference type="CDD" id="cd04852">
    <property type="entry name" value="Peptidases_S8_3"/>
    <property type="match status" value="1"/>
</dbReference>
<evidence type="ECO:0000259" key="13">
    <source>
        <dbReference type="Pfam" id="PF00082"/>
    </source>
</evidence>
<dbReference type="PROSITE" id="PS51892">
    <property type="entry name" value="SUBTILASE"/>
    <property type="match status" value="1"/>
</dbReference>
<evidence type="ECO:0000256" key="7">
    <source>
        <dbReference type="ARBA" id="ARBA00022825"/>
    </source>
</evidence>
<evidence type="ECO:0000256" key="3">
    <source>
        <dbReference type="ARBA" id="ARBA00022525"/>
    </source>
</evidence>
<feature type="domain" description="Peptidase S8/S53" evidence="13">
    <location>
        <begin position="132"/>
        <end position="579"/>
    </location>
</feature>